<keyword evidence="3" id="KW-1185">Reference proteome</keyword>
<dbReference type="InterPro" id="IPR021514">
    <property type="entry name" value="DUF3176"/>
</dbReference>
<evidence type="ECO:0000313" key="2">
    <source>
        <dbReference type="EMBL" id="EXJ58126.1"/>
    </source>
</evidence>
<evidence type="ECO:0000313" key="3">
    <source>
        <dbReference type="Proteomes" id="UP000019473"/>
    </source>
</evidence>
<dbReference type="VEuPathDB" id="FungiDB:A1O7_05550"/>
<reference evidence="2 3" key="1">
    <citation type="submission" date="2013-03" db="EMBL/GenBank/DDBJ databases">
        <title>The Genome Sequence of Cladophialophora yegresii CBS 114405.</title>
        <authorList>
            <consortium name="The Broad Institute Genomics Platform"/>
            <person name="Cuomo C."/>
            <person name="de Hoog S."/>
            <person name="Gorbushina A."/>
            <person name="Walker B."/>
            <person name="Young S.K."/>
            <person name="Zeng Q."/>
            <person name="Gargeya S."/>
            <person name="Fitzgerald M."/>
            <person name="Haas B."/>
            <person name="Abouelleil A."/>
            <person name="Allen A.W."/>
            <person name="Alvarado L."/>
            <person name="Arachchi H.M."/>
            <person name="Berlin A.M."/>
            <person name="Chapman S.B."/>
            <person name="Gainer-Dewar J."/>
            <person name="Goldberg J."/>
            <person name="Griggs A."/>
            <person name="Gujja S."/>
            <person name="Hansen M."/>
            <person name="Howarth C."/>
            <person name="Imamovic A."/>
            <person name="Ireland A."/>
            <person name="Larimer J."/>
            <person name="McCowan C."/>
            <person name="Murphy C."/>
            <person name="Pearson M."/>
            <person name="Poon T.W."/>
            <person name="Priest M."/>
            <person name="Roberts A."/>
            <person name="Saif S."/>
            <person name="Shea T."/>
            <person name="Sisk P."/>
            <person name="Sykes S."/>
            <person name="Wortman J."/>
            <person name="Nusbaum C."/>
            <person name="Birren B."/>
        </authorList>
    </citation>
    <scope>NUCLEOTIDE SEQUENCE [LARGE SCALE GENOMIC DNA]</scope>
    <source>
        <strain evidence="2 3">CBS 114405</strain>
    </source>
</reference>
<proteinExistence type="predicted"/>
<comment type="caution">
    <text evidence="2">The sequence shown here is derived from an EMBL/GenBank/DDBJ whole genome shotgun (WGS) entry which is preliminary data.</text>
</comment>
<dbReference type="eggNOG" id="ENOG502RZ8N">
    <property type="taxonomic scope" value="Eukaryota"/>
</dbReference>
<keyword evidence="1" id="KW-1133">Transmembrane helix</keyword>
<dbReference type="PANTHER" id="PTHR35394:SF5">
    <property type="entry name" value="DUF3176 DOMAIN-CONTAINING PROTEIN"/>
    <property type="match status" value="1"/>
</dbReference>
<dbReference type="HOGENOM" id="CLU_015092_1_0_1"/>
<feature type="transmembrane region" description="Helical" evidence="1">
    <location>
        <begin position="111"/>
        <end position="134"/>
    </location>
</feature>
<dbReference type="PANTHER" id="PTHR35394">
    <property type="entry name" value="DUF3176 DOMAIN-CONTAINING PROTEIN"/>
    <property type="match status" value="1"/>
</dbReference>
<accession>W9W0U1</accession>
<dbReference type="EMBL" id="AMGW01000004">
    <property type="protein sequence ID" value="EXJ58126.1"/>
    <property type="molecule type" value="Genomic_DNA"/>
</dbReference>
<sequence>MAQLAEAHTLPSVNDGRDDVVGNVEHKSLLSATHKDAFPEKESKAASSTLSSQKCDGRATVSVLKYIQLWWLEIFSCLASVFAVIAIFVTANAYDNKPNPHWPQGLSINTLISIYVVILKAALLTILTTGLNHLKWSWFSKIRPLNDLATYDGASRGPHGALWLLVTVHGRDVLPTIAAFVTIAAVVLDPIAQELIQYYSCSRAQPAVGQSTTSLSASVQRTASYSEAVEDDISYGLKMAINAGLYSQGSTVNFQCSSGYCTFPEEFYTIGYTHSCEDITTELRCTSTQRQQNISILATDPQTQLPYDSWEMINVTDFQMGLPSGMKAKYSYSNSEAYYQDQWVMAYNSDVAAVDLLMLNVEYVVEPPSCNESTTGNWTSRGFGAARCTLKPAVLAVSASVQDGRLHETVALATDSFGEVPATGPVSCPATSTIHLPCLTPAQMENLTQAGYDVPAGAEWFPIHDSWICERYRVYTPGKTTIVPQKCMYTYGYSLDSFFSTFFTPGSVSWHTDDTDTMVRNTSTVSEVFYNSGRATFHSVDGIFANISKSMTTYIRGHGDDGYSTLASGNVVTTLTCIRVRWGLIAYPAALAAVTIAFFVALAVQDRMPSRNVPGLDHDLKGNPLALLFYGFDDRTASRVEALSGRAGTIKLVKEVENMPVSVRLTDRGWRFVSEEDKGVA</sequence>
<feature type="transmembrane region" description="Helical" evidence="1">
    <location>
        <begin position="582"/>
        <end position="604"/>
    </location>
</feature>
<dbReference type="AlphaFoldDB" id="W9W0U1"/>
<organism evidence="2 3">
    <name type="scientific">Cladophialophora yegresii CBS 114405</name>
    <dbReference type="NCBI Taxonomy" id="1182544"/>
    <lineage>
        <taxon>Eukaryota</taxon>
        <taxon>Fungi</taxon>
        <taxon>Dikarya</taxon>
        <taxon>Ascomycota</taxon>
        <taxon>Pezizomycotina</taxon>
        <taxon>Eurotiomycetes</taxon>
        <taxon>Chaetothyriomycetidae</taxon>
        <taxon>Chaetothyriales</taxon>
        <taxon>Herpotrichiellaceae</taxon>
        <taxon>Cladophialophora</taxon>
    </lineage>
</organism>
<keyword evidence="1" id="KW-0472">Membrane</keyword>
<dbReference type="Proteomes" id="UP000019473">
    <property type="component" value="Unassembled WGS sequence"/>
</dbReference>
<dbReference type="STRING" id="1182544.W9W0U1"/>
<protein>
    <submittedName>
        <fullName evidence="2">Uncharacterized protein</fullName>
    </submittedName>
</protein>
<name>W9W0U1_9EURO</name>
<dbReference type="GeneID" id="19180134"/>
<feature type="transmembrane region" description="Helical" evidence="1">
    <location>
        <begin position="69"/>
        <end position="91"/>
    </location>
</feature>
<dbReference type="Pfam" id="PF11374">
    <property type="entry name" value="DUF3176"/>
    <property type="match status" value="1"/>
</dbReference>
<evidence type="ECO:0000256" key="1">
    <source>
        <dbReference type="SAM" id="Phobius"/>
    </source>
</evidence>
<keyword evidence="1" id="KW-0812">Transmembrane</keyword>
<dbReference type="RefSeq" id="XP_007757749.1">
    <property type="nucleotide sequence ID" value="XM_007759559.1"/>
</dbReference>
<dbReference type="OrthoDB" id="5242705at2759"/>
<gene>
    <name evidence="2" type="ORF">A1O7_05550</name>
</gene>